<comment type="caution">
    <text evidence="2">The sequence shown here is derived from an EMBL/GenBank/DDBJ whole genome shotgun (WGS) entry which is preliminary data.</text>
</comment>
<dbReference type="Proteomes" id="UP000623129">
    <property type="component" value="Unassembled WGS sequence"/>
</dbReference>
<evidence type="ECO:0000313" key="3">
    <source>
        <dbReference type="Proteomes" id="UP000623129"/>
    </source>
</evidence>
<dbReference type="AlphaFoldDB" id="A0A833QPB5"/>
<accession>A0A833QPB5</accession>
<dbReference type="EMBL" id="SWLB01000023">
    <property type="protein sequence ID" value="KAF3323183.1"/>
    <property type="molecule type" value="Genomic_DNA"/>
</dbReference>
<keyword evidence="1" id="KW-1133">Transmembrane helix</keyword>
<keyword evidence="3" id="KW-1185">Reference proteome</keyword>
<reference evidence="2" key="1">
    <citation type="submission" date="2020-01" db="EMBL/GenBank/DDBJ databases">
        <title>Genome sequence of Kobresia littledalei, the first chromosome-level genome in the family Cyperaceae.</title>
        <authorList>
            <person name="Qu G."/>
        </authorList>
    </citation>
    <scope>NUCLEOTIDE SEQUENCE</scope>
    <source>
        <strain evidence="2">C.B.Clarke</strain>
        <tissue evidence="2">Leaf</tissue>
    </source>
</reference>
<name>A0A833QPB5_9POAL</name>
<organism evidence="2 3">
    <name type="scientific">Carex littledalei</name>
    <dbReference type="NCBI Taxonomy" id="544730"/>
    <lineage>
        <taxon>Eukaryota</taxon>
        <taxon>Viridiplantae</taxon>
        <taxon>Streptophyta</taxon>
        <taxon>Embryophyta</taxon>
        <taxon>Tracheophyta</taxon>
        <taxon>Spermatophyta</taxon>
        <taxon>Magnoliopsida</taxon>
        <taxon>Liliopsida</taxon>
        <taxon>Poales</taxon>
        <taxon>Cyperaceae</taxon>
        <taxon>Cyperoideae</taxon>
        <taxon>Cariceae</taxon>
        <taxon>Carex</taxon>
        <taxon>Carex subgen. Euthyceras</taxon>
    </lineage>
</organism>
<evidence type="ECO:0000313" key="2">
    <source>
        <dbReference type="EMBL" id="KAF3323183.1"/>
    </source>
</evidence>
<gene>
    <name evidence="2" type="ORF">FCM35_KLT11914</name>
</gene>
<keyword evidence="1" id="KW-0812">Transmembrane</keyword>
<protein>
    <submittedName>
        <fullName evidence="2">Uncharacterized protein</fullName>
    </submittedName>
</protein>
<keyword evidence="1" id="KW-0472">Membrane</keyword>
<evidence type="ECO:0000256" key="1">
    <source>
        <dbReference type="SAM" id="Phobius"/>
    </source>
</evidence>
<sequence length="206" mass="23264">MAATRNERIIYTAVSATIIIIISSFYRYKPNALEDRIERDWNKPERMNIAVVNQLNGARSGQWIELHCSGYYDKNTSVAEWSLKATLFPAGQQGVISLPEIKDTDVVDVLCKYRGWNGCRAEELKLFGNPGNDVYYCAESVSKCSVVFQPDGSVNKKYEDRETTLLGYVPNPENQEKCSWIDCLVDPGTRIIGKRDCCGPKCTTSW</sequence>
<dbReference type="OrthoDB" id="588528at2759"/>
<proteinExistence type="predicted"/>
<feature type="transmembrane region" description="Helical" evidence="1">
    <location>
        <begin position="9"/>
        <end position="28"/>
    </location>
</feature>